<keyword evidence="6" id="KW-1185">Reference proteome</keyword>
<dbReference type="AlphaFoldDB" id="A0A4R8UXF6"/>
<reference evidence="5 6" key="1">
    <citation type="submission" date="2019-03" db="EMBL/GenBank/DDBJ databases">
        <title>Genomics of glacier-inhabiting Cryobacterium strains.</title>
        <authorList>
            <person name="Liu Q."/>
            <person name="Xin Y.-H."/>
        </authorList>
    </citation>
    <scope>NUCLEOTIDE SEQUENCE [LARGE SCALE GENOMIC DNA]</scope>
    <source>
        <strain evidence="5 6">HLT2-23</strain>
    </source>
</reference>
<keyword evidence="1" id="KW-0067">ATP-binding</keyword>
<feature type="binding site" evidence="3">
    <location>
        <begin position="199"/>
        <end position="206"/>
    </location>
    <ligand>
        <name>ATP</name>
        <dbReference type="ChEBI" id="CHEBI:30616"/>
    </ligand>
</feature>
<dbReference type="InterPro" id="IPR026287">
    <property type="entry name" value="SoFic-like"/>
</dbReference>
<evidence type="ECO:0000259" key="4">
    <source>
        <dbReference type="PROSITE" id="PS51459"/>
    </source>
</evidence>
<sequence>MTWIAGKPYNDLPALPPAVDLESKKVLKATIQARTALASLDQASRRIPNPTVLINTIPLLEAQASSEIENIVTTADDLFKFAQDESSATSSETKETLRYRTALFSGIESMRARPLSVTTAIEVCSIIHSREMIIRNLPGTFIGNPVTKKAIYTPPAGERLLRDKLFNWEQFIHAGNDLDPLVTLAVAHYQFEAIHPFADGNGRTGRILNILLLMQAGLLYHPVLYLSRYIIENKADYYRLLLAVTESGAWEEWILFILEGIRQTSLSTVQKIDAIHELEAATQEVIRAVTTGGANADLLSVLFEQPYCRITSVMTRCKVSRPTATGWLNSLVQAGTLIDVRVGRERLFVNTDFFDLLVRPDAPTPSDEPTLF</sequence>
<evidence type="ECO:0000313" key="6">
    <source>
        <dbReference type="Proteomes" id="UP000298173"/>
    </source>
</evidence>
<feature type="binding site" evidence="1">
    <location>
        <begin position="200"/>
        <end position="206"/>
    </location>
    <ligand>
        <name>ATP</name>
        <dbReference type="ChEBI" id="CHEBI:30616"/>
    </ligand>
</feature>
<dbReference type="PIRSF" id="PIRSF038925">
    <property type="entry name" value="AMP-prot_trans"/>
    <property type="match status" value="1"/>
</dbReference>
<comment type="caution">
    <text evidence="5">The sequence shown here is derived from an EMBL/GenBank/DDBJ whole genome shotgun (WGS) entry which is preliminary data.</text>
</comment>
<dbReference type="OrthoDB" id="9813719at2"/>
<dbReference type="InterPro" id="IPR003812">
    <property type="entry name" value="Fido"/>
</dbReference>
<dbReference type="RefSeq" id="WP_134503412.1">
    <property type="nucleotide sequence ID" value="NZ_SOEY01000020.1"/>
</dbReference>
<dbReference type="Gene3D" id="1.10.3290.10">
    <property type="entry name" value="Fido-like domain"/>
    <property type="match status" value="1"/>
</dbReference>
<evidence type="ECO:0000256" key="1">
    <source>
        <dbReference type="PIRSR" id="PIRSR038925-1"/>
    </source>
</evidence>
<feature type="binding site" evidence="3">
    <location>
        <begin position="237"/>
        <end position="238"/>
    </location>
    <ligand>
        <name>ATP</name>
        <dbReference type="ChEBI" id="CHEBI:30616"/>
    </ligand>
</feature>
<feature type="binding site" evidence="1">
    <location>
        <position position="237"/>
    </location>
    <ligand>
        <name>ATP</name>
        <dbReference type="ChEBI" id="CHEBI:30616"/>
    </ligand>
</feature>
<evidence type="ECO:0000256" key="3">
    <source>
        <dbReference type="PIRSR" id="PIRSR640198-2"/>
    </source>
</evidence>
<dbReference type="Pfam" id="PF02661">
    <property type="entry name" value="Fic"/>
    <property type="match status" value="1"/>
</dbReference>
<feature type="active site" evidence="2">
    <location>
        <position position="195"/>
    </location>
</feature>
<name>A0A4R8UXF6_9MICO</name>
<dbReference type="PANTHER" id="PTHR13504">
    <property type="entry name" value="FIDO DOMAIN-CONTAINING PROTEIN DDB_G0283145"/>
    <property type="match status" value="1"/>
</dbReference>
<accession>A0A4R8UXF6</accession>
<evidence type="ECO:0000256" key="2">
    <source>
        <dbReference type="PIRSR" id="PIRSR640198-1"/>
    </source>
</evidence>
<dbReference type="GO" id="GO:0005524">
    <property type="term" value="F:ATP binding"/>
    <property type="evidence" value="ECO:0007669"/>
    <property type="project" value="UniProtKB-KW"/>
</dbReference>
<feature type="domain" description="Fido" evidence="4">
    <location>
        <begin position="121"/>
        <end position="259"/>
    </location>
</feature>
<dbReference type="Pfam" id="PF13784">
    <property type="entry name" value="Fic_N"/>
    <property type="match status" value="1"/>
</dbReference>
<evidence type="ECO:0000313" key="5">
    <source>
        <dbReference type="EMBL" id="TFB72111.1"/>
    </source>
</evidence>
<dbReference type="PROSITE" id="PS51459">
    <property type="entry name" value="FIDO"/>
    <property type="match status" value="1"/>
</dbReference>
<gene>
    <name evidence="5" type="ORF">E3O06_10905</name>
</gene>
<organism evidence="5 6">
    <name type="scientific">Cryobacterium glaciale</name>
    <dbReference type="NCBI Taxonomy" id="1259145"/>
    <lineage>
        <taxon>Bacteria</taxon>
        <taxon>Bacillati</taxon>
        <taxon>Actinomycetota</taxon>
        <taxon>Actinomycetes</taxon>
        <taxon>Micrococcales</taxon>
        <taxon>Microbacteriaceae</taxon>
        <taxon>Cryobacterium</taxon>
    </lineage>
</organism>
<dbReference type="InterPro" id="IPR048770">
    <property type="entry name" value="SoFic-like_C"/>
</dbReference>
<dbReference type="InterPro" id="IPR040198">
    <property type="entry name" value="Fido_containing"/>
</dbReference>
<proteinExistence type="predicted"/>
<dbReference type="InterPro" id="IPR025758">
    <property type="entry name" value="Fic/DOC_N"/>
</dbReference>
<protein>
    <submittedName>
        <fullName evidence="5">Fic family protein</fullName>
    </submittedName>
</protein>
<keyword evidence="1" id="KW-0547">Nucleotide-binding</keyword>
<dbReference type="PANTHER" id="PTHR13504:SF35">
    <property type="entry name" value="PROTEIN ADENYLYLTRANSFERASE SOFIC"/>
    <property type="match status" value="1"/>
</dbReference>
<dbReference type="EMBL" id="SOEY01000020">
    <property type="protein sequence ID" value="TFB72111.1"/>
    <property type="molecule type" value="Genomic_DNA"/>
</dbReference>
<feature type="binding site" evidence="1">
    <location>
        <position position="195"/>
    </location>
    <ligand>
        <name>ATP</name>
        <dbReference type="ChEBI" id="CHEBI:30616"/>
    </ligand>
</feature>
<dbReference type="Pfam" id="PF21248">
    <property type="entry name" value="SoFic-like_C"/>
    <property type="match status" value="1"/>
</dbReference>
<dbReference type="Proteomes" id="UP000298173">
    <property type="component" value="Unassembled WGS sequence"/>
</dbReference>
<feature type="binding site" evidence="1">
    <location>
        <position position="69"/>
    </location>
    <ligand>
        <name>ATP</name>
        <dbReference type="ChEBI" id="CHEBI:30616"/>
    </ligand>
</feature>
<dbReference type="SUPFAM" id="SSF140931">
    <property type="entry name" value="Fic-like"/>
    <property type="match status" value="1"/>
</dbReference>
<dbReference type="InterPro" id="IPR036597">
    <property type="entry name" value="Fido-like_dom_sf"/>
</dbReference>